<evidence type="ECO:0000256" key="3">
    <source>
        <dbReference type="ARBA" id="ARBA00022723"/>
    </source>
</evidence>
<dbReference type="EMBL" id="JAOVQM010000003">
    <property type="protein sequence ID" value="MCV2232255.1"/>
    <property type="molecule type" value="Genomic_DNA"/>
</dbReference>
<dbReference type="SUPFAM" id="SSF51182">
    <property type="entry name" value="RmlC-like cupins"/>
    <property type="match status" value="1"/>
</dbReference>
<evidence type="ECO:0000256" key="6">
    <source>
        <dbReference type="HAMAP-Rule" id="MF_00687"/>
    </source>
</evidence>
<dbReference type="PANTHER" id="PTHR38461:SF1">
    <property type="entry name" value="4-DEOXY-L-THREO-5-HEXOSULOSE-URONATE KETOL-ISOMERASE"/>
    <property type="match status" value="1"/>
</dbReference>
<evidence type="ECO:0000256" key="1">
    <source>
        <dbReference type="ARBA" id="ARBA00000552"/>
    </source>
</evidence>
<accession>A0ABT2Y684</accession>
<comment type="caution">
    <text evidence="7">The sequence shown here is derived from an EMBL/GenBank/DDBJ whole genome shotgun (WGS) entry which is preliminary data.</text>
</comment>
<dbReference type="Gene3D" id="2.60.120.520">
    <property type="entry name" value="pectin degrading enzyme 5-keto 4- deoxyuronate isomerase, domain 1"/>
    <property type="match status" value="1"/>
</dbReference>
<proteinExistence type="inferred from homology"/>
<feature type="binding site" evidence="6">
    <location>
        <position position="196"/>
    </location>
    <ligand>
        <name>Zn(2+)</name>
        <dbReference type="ChEBI" id="CHEBI:29105"/>
    </ligand>
</feature>
<dbReference type="CDD" id="cd20294">
    <property type="entry name" value="cupin_KduI_N"/>
    <property type="match status" value="1"/>
</dbReference>
<dbReference type="PIRSF" id="PIRSF006625">
    <property type="entry name" value="KduI"/>
    <property type="match status" value="1"/>
</dbReference>
<evidence type="ECO:0000256" key="5">
    <source>
        <dbReference type="ARBA" id="ARBA00023235"/>
    </source>
</evidence>
<evidence type="ECO:0000313" key="7">
    <source>
        <dbReference type="EMBL" id="MCV2232255.1"/>
    </source>
</evidence>
<feature type="binding site" evidence="6">
    <location>
        <position position="198"/>
    </location>
    <ligand>
        <name>Zn(2+)</name>
        <dbReference type="ChEBI" id="CHEBI:29105"/>
    </ligand>
</feature>
<dbReference type="InterPro" id="IPR014710">
    <property type="entry name" value="RmlC-like_jellyroll"/>
</dbReference>
<keyword evidence="5 6" id="KW-0413">Isomerase</keyword>
<name>A0ABT2Y684_9MOLU</name>
<protein>
    <recommendedName>
        <fullName evidence="6">4-deoxy-L-threo-5-hexosulose-uronate ketol-isomerase</fullName>
        <ecNumber evidence="6">5.3.1.17</ecNumber>
    </recommendedName>
    <alternativeName>
        <fullName evidence="6">5-keto-4-deoxyuronate isomerase</fullName>
    </alternativeName>
    <alternativeName>
        <fullName evidence="6">DKI isomerase</fullName>
    </alternativeName>
</protein>
<comment type="cofactor">
    <cofactor evidence="6">
        <name>Zn(2+)</name>
        <dbReference type="ChEBI" id="CHEBI:29105"/>
    </cofactor>
    <text evidence="6">Binds 1 zinc ion per subunit.</text>
</comment>
<evidence type="ECO:0000256" key="4">
    <source>
        <dbReference type="ARBA" id="ARBA00022833"/>
    </source>
</evidence>
<evidence type="ECO:0000313" key="8">
    <source>
        <dbReference type="Proteomes" id="UP001177160"/>
    </source>
</evidence>
<dbReference type="InterPro" id="IPR027449">
    <property type="entry name" value="KduI_N"/>
</dbReference>
<keyword evidence="3 6" id="KW-0479">Metal-binding</keyword>
<keyword evidence="4 6" id="KW-0862">Zinc</keyword>
<dbReference type="Gene3D" id="2.60.120.10">
    <property type="entry name" value="Jelly Rolls"/>
    <property type="match status" value="1"/>
</dbReference>
<dbReference type="Proteomes" id="UP001177160">
    <property type="component" value="Unassembled WGS sequence"/>
</dbReference>
<dbReference type="InterPro" id="IPR021120">
    <property type="entry name" value="KduI/IolB_isomerase"/>
</dbReference>
<comment type="pathway">
    <text evidence="6">Glycan metabolism; pectin degradation; 2-dehydro-3-deoxy-D-gluconate from pectin: step 4/5.</text>
</comment>
<reference evidence="7" key="1">
    <citation type="submission" date="2022-09" db="EMBL/GenBank/DDBJ databases">
        <title>Novel Mycoplasma species identified in domestic and wild animals.</title>
        <authorList>
            <person name="Volokhov D.V."/>
            <person name="Furtak V.A."/>
            <person name="Zagorodnyaya T.A."/>
        </authorList>
    </citation>
    <scope>NUCLEOTIDE SEQUENCE</scope>
    <source>
        <strain evidence="7">Oakley</strain>
    </source>
</reference>
<dbReference type="HAMAP" id="MF_00687">
    <property type="entry name" value="KduI"/>
    <property type="match status" value="1"/>
</dbReference>
<dbReference type="GO" id="GO:0008697">
    <property type="term" value="F:4-deoxy-L-threo-5-hexosulose-uronate ketol-isomerase activity"/>
    <property type="evidence" value="ECO:0007669"/>
    <property type="project" value="UniProtKB-EC"/>
</dbReference>
<dbReference type="RefSeq" id="WP_263608441.1">
    <property type="nucleotide sequence ID" value="NZ_JAOVQM010000003.1"/>
</dbReference>
<dbReference type="InterPro" id="IPR011051">
    <property type="entry name" value="RmlC_Cupin_sf"/>
</dbReference>
<sequence>MKFQVRYSTSPEDSKSYDTAKLRATYLIEEVFIKDDISLTYSHFDRIIAGGVFPVTTSLKLDAPEEVASEYFLQRRELGVINIGGEGYIIYDGFKQTMAHKDGLYLGRGVQSIEFFSVDPNQPAKFYINSSPAHKAYPNKHIPFSITNPRAVGAESTMNKRVIYQYLHPAILETCQLQMGLTELANGSSWNTMPCHTHERRMEVYFYFNLPSEHRVFHMMGRPDETRHIVMANEQAVISPSWSIHAGVATTNYTFIWGMCGENQAYDDMDFIQTKDLK</sequence>
<feature type="binding site" evidence="6">
    <location>
        <position position="245"/>
    </location>
    <ligand>
        <name>Zn(2+)</name>
        <dbReference type="ChEBI" id="CHEBI:29105"/>
    </ligand>
</feature>
<keyword evidence="8" id="KW-1185">Reference proteome</keyword>
<comment type="catalytic activity">
    <reaction evidence="1 6">
        <text>5-dehydro-4-deoxy-D-glucuronate = 3-deoxy-D-glycero-2,5-hexodiulosonate</text>
        <dbReference type="Rhea" id="RHEA:23896"/>
        <dbReference type="ChEBI" id="CHEBI:17117"/>
        <dbReference type="ChEBI" id="CHEBI:29071"/>
        <dbReference type="EC" id="5.3.1.17"/>
    </reaction>
</comment>
<dbReference type="CDD" id="cd20491">
    <property type="entry name" value="cupin_KduI_C"/>
    <property type="match status" value="1"/>
</dbReference>
<gene>
    <name evidence="6 7" type="primary">kduI</name>
    <name evidence="7" type="ORF">N7548_05375</name>
</gene>
<feature type="binding site" evidence="6">
    <location>
        <position position="203"/>
    </location>
    <ligand>
        <name>Zn(2+)</name>
        <dbReference type="ChEBI" id="CHEBI:29105"/>
    </ligand>
</feature>
<dbReference type="NCBIfam" id="NF002091">
    <property type="entry name" value="PRK00924.1"/>
    <property type="match status" value="1"/>
</dbReference>
<dbReference type="PANTHER" id="PTHR38461">
    <property type="entry name" value="4-DEOXY-L-THREO-5-HEXOSULOSE-URONATE KETOL-ISOMERASE"/>
    <property type="match status" value="1"/>
</dbReference>
<dbReference type="InterPro" id="IPR007045">
    <property type="entry name" value="KduI"/>
</dbReference>
<comment type="function">
    <text evidence="6">Catalyzes the isomerization of 5-dehydro-4-deoxy-D-glucuronate to 3-deoxy-D-glycero-2,5-hexodiulosonate.</text>
</comment>
<dbReference type="EC" id="5.3.1.17" evidence="6"/>
<dbReference type="Pfam" id="PF04962">
    <property type="entry name" value="KduI"/>
    <property type="match status" value="1"/>
</dbReference>
<evidence type="ECO:0000256" key="2">
    <source>
        <dbReference type="ARBA" id="ARBA00008086"/>
    </source>
</evidence>
<organism evidence="7 8">
    <name type="scientific">Paracholeplasma manati</name>
    <dbReference type="NCBI Taxonomy" id="591373"/>
    <lineage>
        <taxon>Bacteria</taxon>
        <taxon>Bacillati</taxon>
        <taxon>Mycoplasmatota</taxon>
        <taxon>Mollicutes</taxon>
        <taxon>Acholeplasmatales</taxon>
        <taxon>Acholeplasmataceae</taxon>
        <taxon>Paracholeplasma</taxon>
    </lineage>
</organism>
<comment type="similarity">
    <text evidence="2 6">Belongs to the KduI family.</text>
</comment>